<name>A0A0S4IUN6_BODSA</name>
<organism evidence="2 3">
    <name type="scientific">Bodo saltans</name>
    <name type="common">Flagellated protozoan</name>
    <dbReference type="NCBI Taxonomy" id="75058"/>
    <lineage>
        <taxon>Eukaryota</taxon>
        <taxon>Discoba</taxon>
        <taxon>Euglenozoa</taxon>
        <taxon>Kinetoplastea</taxon>
        <taxon>Metakinetoplastina</taxon>
        <taxon>Eubodonida</taxon>
        <taxon>Bodonidae</taxon>
        <taxon>Bodo</taxon>
    </lineage>
</organism>
<evidence type="ECO:0000313" key="3">
    <source>
        <dbReference type="Proteomes" id="UP000051952"/>
    </source>
</evidence>
<feature type="transmembrane region" description="Helical" evidence="1">
    <location>
        <begin position="21"/>
        <end position="47"/>
    </location>
</feature>
<gene>
    <name evidence="2" type="ORF">BSAL_68720</name>
</gene>
<dbReference type="Proteomes" id="UP000051952">
    <property type="component" value="Unassembled WGS sequence"/>
</dbReference>
<sequence>MKQAVNLTKKNIAKGVERRMYICKGVVPRVVDAAFFACVVLFVLAIISRTCISLSEINTHTYVRAE</sequence>
<evidence type="ECO:0000256" key="1">
    <source>
        <dbReference type="SAM" id="Phobius"/>
    </source>
</evidence>
<dbReference type="AlphaFoldDB" id="A0A0S4IUN6"/>
<dbReference type="VEuPathDB" id="TriTrypDB:BSAL_68720"/>
<keyword evidence="1" id="KW-0472">Membrane</keyword>
<keyword evidence="1" id="KW-1133">Transmembrane helix</keyword>
<accession>A0A0S4IUN6</accession>
<keyword evidence="3" id="KW-1185">Reference proteome</keyword>
<dbReference type="EMBL" id="CYKH01000480">
    <property type="protein sequence ID" value="CUF99055.1"/>
    <property type="molecule type" value="Genomic_DNA"/>
</dbReference>
<evidence type="ECO:0000313" key="2">
    <source>
        <dbReference type="EMBL" id="CUF99055.1"/>
    </source>
</evidence>
<keyword evidence="1" id="KW-0812">Transmembrane</keyword>
<reference evidence="3" key="1">
    <citation type="submission" date="2015-09" db="EMBL/GenBank/DDBJ databases">
        <authorList>
            <consortium name="Pathogen Informatics"/>
        </authorList>
    </citation>
    <scope>NUCLEOTIDE SEQUENCE [LARGE SCALE GENOMIC DNA]</scope>
    <source>
        <strain evidence="3">Lake Konstanz</strain>
    </source>
</reference>
<proteinExistence type="predicted"/>
<protein>
    <submittedName>
        <fullName evidence="2">Membrane-associated protein, putative</fullName>
    </submittedName>
</protein>